<dbReference type="WBParaSite" id="Hba_08263">
    <property type="protein sequence ID" value="Hba_08263"/>
    <property type="gene ID" value="Hba_08263"/>
</dbReference>
<evidence type="ECO:0000313" key="3">
    <source>
        <dbReference type="WBParaSite" id="Hba_08263"/>
    </source>
</evidence>
<name>A0A1I7WT34_HETBA</name>
<reference evidence="3" key="1">
    <citation type="submission" date="2016-11" db="UniProtKB">
        <authorList>
            <consortium name="WormBaseParasite"/>
        </authorList>
    </citation>
    <scope>IDENTIFICATION</scope>
</reference>
<protein>
    <submittedName>
        <fullName evidence="3">Uncharacterized protein</fullName>
    </submittedName>
</protein>
<evidence type="ECO:0000256" key="1">
    <source>
        <dbReference type="SAM" id="MobiDB-lite"/>
    </source>
</evidence>
<organism evidence="2 3">
    <name type="scientific">Heterorhabditis bacteriophora</name>
    <name type="common">Entomopathogenic nematode worm</name>
    <dbReference type="NCBI Taxonomy" id="37862"/>
    <lineage>
        <taxon>Eukaryota</taxon>
        <taxon>Metazoa</taxon>
        <taxon>Ecdysozoa</taxon>
        <taxon>Nematoda</taxon>
        <taxon>Chromadorea</taxon>
        <taxon>Rhabditida</taxon>
        <taxon>Rhabditina</taxon>
        <taxon>Rhabditomorpha</taxon>
        <taxon>Strongyloidea</taxon>
        <taxon>Heterorhabditidae</taxon>
        <taxon>Heterorhabditis</taxon>
    </lineage>
</organism>
<evidence type="ECO:0000313" key="2">
    <source>
        <dbReference type="Proteomes" id="UP000095283"/>
    </source>
</evidence>
<feature type="compositionally biased region" description="Polar residues" evidence="1">
    <location>
        <begin position="32"/>
        <end position="63"/>
    </location>
</feature>
<feature type="compositionally biased region" description="Polar residues" evidence="1">
    <location>
        <begin position="11"/>
        <end position="22"/>
    </location>
</feature>
<accession>A0A1I7WT34</accession>
<dbReference type="AlphaFoldDB" id="A0A1I7WT34"/>
<keyword evidence="2" id="KW-1185">Reference proteome</keyword>
<dbReference type="Proteomes" id="UP000095283">
    <property type="component" value="Unplaced"/>
</dbReference>
<sequence length="79" mass="8457">MEIRAIAPSEPVSTVNTSGDNNLEQDYENSEDINISSPTVTTNDEAKSNGTTRTQQPMNSAPETTPPAQPPMALTSVCY</sequence>
<feature type="region of interest" description="Disordered" evidence="1">
    <location>
        <begin position="1"/>
        <end position="79"/>
    </location>
</feature>
<proteinExistence type="predicted"/>